<sequence length="34" mass="3941">MCIGRATIRIVTSVHMRVSEGMREHYPCFGYILL</sequence>
<reference evidence="1" key="1">
    <citation type="submission" date="2014-05" db="EMBL/GenBank/DDBJ databases">
        <authorList>
            <person name="Chronopoulou M."/>
        </authorList>
    </citation>
    <scope>NUCLEOTIDE SEQUENCE</scope>
    <source>
        <tissue evidence="1">Whole organism</tissue>
    </source>
</reference>
<dbReference type="EMBL" id="HACA01006187">
    <property type="protein sequence ID" value="CDW23548.1"/>
    <property type="molecule type" value="Transcribed_RNA"/>
</dbReference>
<evidence type="ECO:0000313" key="1">
    <source>
        <dbReference type="EMBL" id="CDW23548.1"/>
    </source>
</evidence>
<protein>
    <submittedName>
        <fullName evidence="1">Uncharacterized protein</fullName>
    </submittedName>
</protein>
<organism evidence="1">
    <name type="scientific">Lepeophtheirus salmonis</name>
    <name type="common">Salmon louse</name>
    <name type="synonym">Caligus salmonis</name>
    <dbReference type="NCBI Taxonomy" id="72036"/>
    <lineage>
        <taxon>Eukaryota</taxon>
        <taxon>Metazoa</taxon>
        <taxon>Ecdysozoa</taxon>
        <taxon>Arthropoda</taxon>
        <taxon>Crustacea</taxon>
        <taxon>Multicrustacea</taxon>
        <taxon>Hexanauplia</taxon>
        <taxon>Copepoda</taxon>
        <taxon>Siphonostomatoida</taxon>
        <taxon>Caligidae</taxon>
        <taxon>Lepeophtheirus</taxon>
    </lineage>
</organism>
<accession>A0A0K2TC11</accession>
<dbReference type="AlphaFoldDB" id="A0A0K2TC11"/>
<proteinExistence type="predicted"/>
<name>A0A0K2TC11_LEPSM</name>